<proteinExistence type="predicted"/>
<dbReference type="EMBL" id="GBRH01283419">
    <property type="protein sequence ID" value="JAD14476.1"/>
    <property type="molecule type" value="Transcribed_RNA"/>
</dbReference>
<name>A0A0A8XN05_ARUDO</name>
<evidence type="ECO:0000256" key="1">
    <source>
        <dbReference type="SAM" id="MobiDB-lite"/>
    </source>
</evidence>
<dbReference type="AlphaFoldDB" id="A0A0A8XN05"/>
<sequence length="105" mass="11475">MTVKVLGPTDVISSLGNVPLKSLKPNKPCDCKIPKRACHLHSKRHCTALNCRNIPKTSNSGHSQAVRPEQQPKSGQVVYQQQLSSFNGVVPGTDFTPTNIYLAHE</sequence>
<organism evidence="2">
    <name type="scientific">Arundo donax</name>
    <name type="common">Giant reed</name>
    <name type="synonym">Donax arundinaceus</name>
    <dbReference type="NCBI Taxonomy" id="35708"/>
    <lineage>
        <taxon>Eukaryota</taxon>
        <taxon>Viridiplantae</taxon>
        <taxon>Streptophyta</taxon>
        <taxon>Embryophyta</taxon>
        <taxon>Tracheophyta</taxon>
        <taxon>Spermatophyta</taxon>
        <taxon>Magnoliopsida</taxon>
        <taxon>Liliopsida</taxon>
        <taxon>Poales</taxon>
        <taxon>Poaceae</taxon>
        <taxon>PACMAD clade</taxon>
        <taxon>Arundinoideae</taxon>
        <taxon>Arundineae</taxon>
        <taxon>Arundo</taxon>
    </lineage>
</organism>
<reference evidence="2" key="2">
    <citation type="journal article" date="2015" name="Data Brief">
        <title>Shoot transcriptome of the giant reed, Arundo donax.</title>
        <authorList>
            <person name="Barrero R.A."/>
            <person name="Guerrero F.D."/>
            <person name="Moolhuijzen P."/>
            <person name="Goolsby J.A."/>
            <person name="Tidwell J."/>
            <person name="Bellgard S.E."/>
            <person name="Bellgard M.I."/>
        </authorList>
    </citation>
    <scope>NUCLEOTIDE SEQUENCE</scope>
    <source>
        <tissue evidence="2">Shoot tissue taken approximately 20 cm above the soil surface</tissue>
    </source>
</reference>
<accession>A0A0A8XN05</accession>
<reference evidence="2" key="1">
    <citation type="submission" date="2014-09" db="EMBL/GenBank/DDBJ databases">
        <authorList>
            <person name="Magalhaes I.L.F."/>
            <person name="Oliveira U."/>
            <person name="Santos F.R."/>
            <person name="Vidigal T.H.D.A."/>
            <person name="Brescovit A.D."/>
            <person name="Santos A.J."/>
        </authorList>
    </citation>
    <scope>NUCLEOTIDE SEQUENCE</scope>
    <source>
        <tissue evidence="2">Shoot tissue taken approximately 20 cm above the soil surface</tissue>
    </source>
</reference>
<evidence type="ECO:0000313" key="2">
    <source>
        <dbReference type="EMBL" id="JAD14476.1"/>
    </source>
</evidence>
<feature type="region of interest" description="Disordered" evidence="1">
    <location>
        <begin position="52"/>
        <end position="78"/>
    </location>
</feature>
<protein>
    <submittedName>
        <fullName evidence="2">Uncharacterized protein</fullName>
    </submittedName>
</protein>